<evidence type="ECO:0000256" key="3">
    <source>
        <dbReference type="SAM" id="SignalP"/>
    </source>
</evidence>
<dbReference type="GeneTree" id="ENSGT00940000155978"/>
<evidence type="ECO:0008006" key="8">
    <source>
        <dbReference type="Google" id="ProtNLM"/>
    </source>
</evidence>
<feature type="domain" description="Laminin G" evidence="4">
    <location>
        <begin position="26"/>
        <end position="202"/>
    </location>
</feature>
<dbReference type="PANTHER" id="PTHR15036">
    <property type="entry name" value="PIKACHURIN-LIKE PROTEIN"/>
    <property type="match status" value="1"/>
</dbReference>
<dbReference type="Gene3D" id="2.10.25.10">
    <property type="entry name" value="Laminin"/>
    <property type="match status" value="1"/>
</dbReference>
<dbReference type="Ensembl" id="ENSSLUT00000032944.1">
    <property type="protein sequence ID" value="ENSSLUP00000031924.1"/>
    <property type="gene ID" value="ENSSLUG00000014264.1"/>
</dbReference>
<keyword evidence="2" id="KW-0245">EGF-like domain</keyword>
<dbReference type="InterPro" id="IPR000742">
    <property type="entry name" value="EGF"/>
</dbReference>
<evidence type="ECO:0000313" key="7">
    <source>
        <dbReference type="Proteomes" id="UP000694568"/>
    </source>
</evidence>
<evidence type="ECO:0000259" key="4">
    <source>
        <dbReference type="PROSITE" id="PS50025"/>
    </source>
</evidence>
<dbReference type="Proteomes" id="UP000694568">
    <property type="component" value="Unplaced"/>
</dbReference>
<name>A0A8C9YYC9_SANLU</name>
<dbReference type="AlphaFoldDB" id="A0A8C9YYC9"/>
<feature type="chain" id="PRO_5034517612" description="Neurexin 2" evidence="3">
    <location>
        <begin position="27"/>
        <end position="273"/>
    </location>
</feature>
<dbReference type="GO" id="GO:0016020">
    <property type="term" value="C:membrane"/>
    <property type="evidence" value="ECO:0007669"/>
    <property type="project" value="UniProtKB-SubCell"/>
</dbReference>
<feature type="signal peptide" evidence="3">
    <location>
        <begin position="1"/>
        <end position="26"/>
    </location>
</feature>
<dbReference type="SUPFAM" id="SSF57196">
    <property type="entry name" value="EGF/Laminin"/>
    <property type="match status" value="1"/>
</dbReference>
<feature type="domain" description="EGF-like" evidence="5">
    <location>
        <begin position="198"/>
        <end position="236"/>
    </location>
</feature>
<dbReference type="InterPro" id="IPR050372">
    <property type="entry name" value="Neurexin-related_CASP"/>
</dbReference>
<dbReference type="SMART" id="SM00282">
    <property type="entry name" value="LamG"/>
    <property type="match status" value="1"/>
</dbReference>
<comment type="caution">
    <text evidence="2">Lacks conserved residue(s) required for the propagation of feature annotation.</text>
</comment>
<reference evidence="6" key="1">
    <citation type="submission" date="2025-08" db="UniProtKB">
        <authorList>
            <consortium name="Ensembl"/>
        </authorList>
    </citation>
    <scope>IDENTIFICATION</scope>
</reference>
<evidence type="ECO:0000256" key="1">
    <source>
        <dbReference type="ARBA" id="ARBA00023157"/>
    </source>
</evidence>
<dbReference type="Gene3D" id="2.60.120.200">
    <property type="match status" value="1"/>
</dbReference>
<evidence type="ECO:0000313" key="6">
    <source>
        <dbReference type="Ensembl" id="ENSSLUP00000031924.1"/>
    </source>
</evidence>
<dbReference type="PROSITE" id="PS50025">
    <property type="entry name" value="LAM_G_DOMAIN"/>
    <property type="match status" value="1"/>
</dbReference>
<accession>A0A8C9YYC9</accession>
<organism evidence="6 7">
    <name type="scientific">Sander lucioperca</name>
    <name type="common">Pike-perch</name>
    <name type="synonym">Perca lucioperca</name>
    <dbReference type="NCBI Taxonomy" id="283035"/>
    <lineage>
        <taxon>Eukaryota</taxon>
        <taxon>Metazoa</taxon>
        <taxon>Chordata</taxon>
        <taxon>Craniata</taxon>
        <taxon>Vertebrata</taxon>
        <taxon>Euteleostomi</taxon>
        <taxon>Actinopterygii</taxon>
        <taxon>Neopterygii</taxon>
        <taxon>Teleostei</taxon>
        <taxon>Neoteleostei</taxon>
        <taxon>Acanthomorphata</taxon>
        <taxon>Eupercaria</taxon>
        <taxon>Perciformes</taxon>
        <taxon>Percoidei</taxon>
        <taxon>Percidae</taxon>
        <taxon>Luciopercinae</taxon>
        <taxon>Sander</taxon>
    </lineage>
</organism>
<dbReference type="InterPro" id="IPR001791">
    <property type="entry name" value="Laminin_G"/>
</dbReference>
<sequence>MTRGLRFFCWPLWPMALFSLLTTVKMLEFGGAPGQWARYGRWEAGSVGELSFSLKTNISKALVLYLDDGGNCDFLELLIAGGRLQLRFAIHCAEPATVHMETRVNDDRWHMVLLTRNFRETLLMVDGETKVAEVKSKRKEMAVVSDLFVGGIPPDVRLSALTSSTVKYEPPFQGLISNLKVGEMPPTLLNSQGIQSDLEYLCTKQNPCFNGGFCSIQYGEVHCDCTLTRFKGKYCKEGKEPPHCTCSILIMGLIKRFRHGTGATLNVAGIFLI</sequence>
<keyword evidence="3" id="KW-0732">Signal</keyword>
<evidence type="ECO:0000256" key="2">
    <source>
        <dbReference type="PROSITE-ProRule" id="PRU00076"/>
    </source>
</evidence>
<keyword evidence="7" id="KW-1185">Reference proteome</keyword>
<proteinExistence type="predicted"/>
<dbReference type="CDD" id="cd00110">
    <property type="entry name" value="LamG"/>
    <property type="match status" value="1"/>
</dbReference>
<keyword evidence="1" id="KW-1015">Disulfide bond</keyword>
<evidence type="ECO:0000259" key="5">
    <source>
        <dbReference type="PROSITE" id="PS50026"/>
    </source>
</evidence>
<dbReference type="PANTHER" id="PTHR15036:SF49">
    <property type="entry name" value="AXOTACTIN"/>
    <property type="match status" value="1"/>
</dbReference>
<dbReference type="InterPro" id="IPR013320">
    <property type="entry name" value="ConA-like_dom_sf"/>
</dbReference>
<reference evidence="6" key="2">
    <citation type="submission" date="2025-09" db="UniProtKB">
        <authorList>
            <consortium name="Ensembl"/>
        </authorList>
    </citation>
    <scope>IDENTIFICATION</scope>
</reference>
<dbReference type="PROSITE" id="PS50026">
    <property type="entry name" value="EGF_3"/>
    <property type="match status" value="1"/>
</dbReference>
<protein>
    <recommendedName>
        <fullName evidence="8">Neurexin 2</fullName>
    </recommendedName>
</protein>
<dbReference type="SUPFAM" id="SSF49899">
    <property type="entry name" value="Concanavalin A-like lectins/glucanases"/>
    <property type="match status" value="1"/>
</dbReference>
<dbReference type="FunFam" id="2.60.120.200:FF:000014">
    <property type="entry name" value="neurexin-1 isoform X1"/>
    <property type="match status" value="1"/>
</dbReference>
<dbReference type="Pfam" id="PF02210">
    <property type="entry name" value="Laminin_G_2"/>
    <property type="match status" value="1"/>
</dbReference>